<feature type="domain" description="Hda lid" evidence="2">
    <location>
        <begin position="173"/>
        <end position="220"/>
    </location>
</feature>
<dbReference type="InterPro" id="IPR055199">
    <property type="entry name" value="Hda_lid"/>
</dbReference>
<feature type="domain" description="Chromosomal replication initiator protein DnaA ATPAse" evidence="1">
    <location>
        <begin position="15"/>
        <end position="165"/>
    </location>
</feature>
<dbReference type="Gene3D" id="1.10.8.60">
    <property type="match status" value="1"/>
</dbReference>
<dbReference type="Gene3D" id="3.40.50.300">
    <property type="entry name" value="P-loop containing nucleotide triphosphate hydrolases"/>
    <property type="match status" value="1"/>
</dbReference>
<dbReference type="InterPro" id="IPR013317">
    <property type="entry name" value="DnaA_dom"/>
</dbReference>
<name>A0ABU3SYG3_9ALTE</name>
<keyword evidence="4" id="KW-1185">Reference proteome</keyword>
<dbReference type="InterPro" id="IPR027417">
    <property type="entry name" value="P-loop_NTPase"/>
</dbReference>
<evidence type="ECO:0000259" key="2">
    <source>
        <dbReference type="Pfam" id="PF22688"/>
    </source>
</evidence>
<organism evidence="3 4">
    <name type="scientific">Paraglaciecola aquimarina</name>
    <dbReference type="NCBI Taxonomy" id="1235557"/>
    <lineage>
        <taxon>Bacteria</taxon>
        <taxon>Pseudomonadati</taxon>
        <taxon>Pseudomonadota</taxon>
        <taxon>Gammaproteobacteria</taxon>
        <taxon>Alteromonadales</taxon>
        <taxon>Alteromonadaceae</taxon>
        <taxon>Paraglaciecola</taxon>
    </lineage>
</organism>
<proteinExistence type="predicted"/>
<dbReference type="PANTHER" id="PTHR30050">
    <property type="entry name" value="CHROMOSOMAL REPLICATION INITIATOR PROTEIN DNAA"/>
    <property type="match status" value="1"/>
</dbReference>
<evidence type="ECO:0000313" key="3">
    <source>
        <dbReference type="EMBL" id="MDU0354957.1"/>
    </source>
</evidence>
<dbReference type="Pfam" id="PF00308">
    <property type="entry name" value="Bac_DnaA"/>
    <property type="match status" value="1"/>
</dbReference>
<gene>
    <name evidence="3" type="primary">hda</name>
    <name evidence="3" type="ORF">RS130_14490</name>
</gene>
<evidence type="ECO:0000313" key="4">
    <source>
        <dbReference type="Proteomes" id="UP001247805"/>
    </source>
</evidence>
<dbReference type="RefSeq" id="WP_316026520.1">
    <property type="nucleotide sequence ID" value="NZ_JAWDIO010000002.1"/>
</dbReference>
<dbReference type="NCBIfam" id="TIGR03420">
    <property type="entry name" value="DnaA_homol_Hda"/>
    <property type="match status" value="1"/>
</dbReference>
<dbReference type="InterPro" id="IPR017788">
    <property type="entry name" value="Hda"/>
</dbReference>
<accession>A0ABU3SYG3</accession>
<sequence length="227" mass="25809">MGQVTSQLSLPVNIKETETFESYVEGKNKQLCDHLKQLFVAMNEGGMKHWLNYLFSDQEVGKSHLLYALCHQAELNGVSCVYLNFQQHAELTPDVLMGLEHYAIICLDDIHHLEGSITWQVALFDLINRVKEQNTACLVMTGNQPSQMLPLDLADLKSRLSWGISFQLMSLTDEQRQKALTVRAELRGLNMSKDVAKFLVNHWQRDMSALLNSLDLLDENPFSNNVS</sequence>
<reference evidence="3 4" key="1">
    <citation type="submission" date="2023-10" db="EMBL/GenBank/DDBJ databases">
        <title>Glaciecola aquimarina strain GGW-M5 nov., isolated from a coastal seawater.</title>
        <authorList>
            <person name="Bayburt H."/>
            <person name="Kim J.M."/>
            <person name="Choi B.J."/>
            <person name="Jeon C.O."/>
        </authorList>
    </citation>
    <scope>NUCLEOTIDE SEQUENCE [LARGE SCALE GENOMIC DNA]</scope>
    <source>
        <strain evidence="3 4">KCTC 32108</strain>
    </source>
</reference>
<dbReference type="Proteomes" id="UP001247805">
    <property type="component" value="Unassembled WGS sequence"/>
</dbReference>
<dbReference type="EMBL" id="JAWDIO010000002">
    <property type="protein sequence ID" value="MDU0354957.1"/>
    <property type="molecule type" value="Genomic_DNA"/>
</dbReference>
<protein>
    <submittedName>
        <fullName evidence="3">DnaA regulatory inactivator Hda</fullName>
    </submittedName>
</protein>
<evidence type="ECO:0000259" key="1">
    <source>
        <dbReference type="Pfam" id="PF00308"/>
    </source>
</evidence>
<dbReference type="SUPFAM" id="SSF52540">
    <property type="entry name" value="P-loop containing nucleoside triphosphate hydrolases"/>
    <property type="match status" value="1"/>
</dbReference>
<dbReference type="Pfam" id="PF22688">
    <property type="entry name" value="Hda_lid"/>
    <property type="match status" value="1"/>
</dbReference>
<comment type="caution">
    <text evidence="3">The sequence shown here is derived from an EMBL/GenBank/DDBJ whole genome shotgun (WGS) entry which is preliminary data.</text>
</comment>
<dbReference type="PANTHER" id="PTHR30050:SF5">
    <property type="entry name" value="DNAA REGULATORY INACTIVATOR HDA"/>
    <property type="match status" value="1"/>
</dbReference>